<evidence type="ECO:0000256" key="8">
    <source>
        <dbReference type="SAM" id="Phobius"/>
    </source>
</evidence>
<keyword evidence="7" id="KW-0927">Auxin signaling pathway</keyword>
<dbReference type="GO" id="GO:0005783">
    <property type="term" value="C:endoplasmic reticulum"/>
    <property type="evidence" value="ECO:0000318"/>
    <property type="project" value="GO_Central"/>
</dbReference>
<dbReference type="GO" id="GO:0010329">
    <property type="term" value="F:auxin efflux transmembrane transporter activity"/>
    <property type="evidence" value="ECO:0000318"/>
    <property type="project" value="GO_Central"/>
</dbReference>
<dbReference type="Gramene" id="TraesRN7B0100975000.1">
    <property type="protein sequence ID" value="TraesRN7B0100975000.1"/>
    <property type="gene ID" value="TraesRN7B0100975000"/>
</dbReference>
<dbReference type="GO" id="GO:0009734">
    <property type="term" value="P:auxin-activated signaling pathway"/>
    <property type="evidence" value="ECO:0007669"/>
    <property type="project" value="UniProtKB-KW"/>
</dbReference>
<dbReference type="InterPro" id="IPR004776">
    <property type="entry name" value="Mem_transp_PIN-like"/>
</dbReference>
<sequence>MITGSGVYHVVETMAPLYTAAALGYASVRWLKAFSEEQCAGINHFVATYALPALVFDMVSTNDPYAMNVRLVAADTLQKGAMLLGLMAWAAWPSSRCRGEKPGGGGGGGCNVAVSPLQWVVTAFSVAQLPSTIIMGVPLLGGMYGPASKDLMKQIVVMQFCLWYNVVIFMYEYMAATDGSTKAGPGSPEKRAIAAVERAHQVTVNVESTEHTRQQGMAVAGQQAAAALTTEVCAGEDDEGAEAEDDSLPASPSMRHIAFMTGKKVLRIPNTYASFLGLVWALITFKCGIKMPKIILDSLLTIQTTTIGLSMFSSGTLMAPQPQFIPCGYAIAMVSLVLKFLIGPVAILLASLVVGMHGTLLCIAVVQAALPLVVASFVYAEEYKVHADIMSTG</sequence>
<organism evidence="9">
    <name type="scientific">Triticum aestivum</name>
    <name type="common">Wheat</name>
    <dbReference type="NCBI Taxonomy" id="4565"/>
    <lineage>
        <taxon>Eukaryota</taxon>
        <taxon>Viridiplantae</taxon>
        <taxon>Streptophyta</taxon>
        <taxon>Embryophyta</taxon>
        <taxon>Tracheophyta</taxon>
        <taxon>Spermatophyta</taxon>
        <taxon>Magnoliopsida</taxon>
        <taxon>Liliopsida</taxon>
        <taxon>Poales</taxon>
        <taxon>Poaceae</taxon>
        <taxon>BOP clade</taxon>
        <taxon>Pooideae</taxon>
        <taxon>Triticodae</taxon>
        <taxon>Triticeae</taxon>
        <taxon>Triticinae</taxon>
        <taxon>Triticum</taxon>
    </lineage>
</organism>
<feature type="transmembrane region" description="Helical" evidence="8">
    <location>
        <begin position="119"/>
        <end position="143"/>
    </location>
</feature>
<accession>A0A3B6SS70</accession>
<evidence type="ECO:0000256" key="2">
    <source>
        <dbReference type="ARBA" id="ARBA00009177"/>
    </source>
</evidence>
<name>A0A3B6SS70_WHEAT</name>
<dbReference type="PANTHER" id="PTHR31752">
    <property type="entry name" value="AUXIN EFFLUX CARRIER COMPONENT 1B-RELATED"/>
    <property type="match status" value="1"/>
</dbReference>
<evidence type="ECO:0000256" key="7">
    <source>
        <dbReference type="ARBA" id="ARBA00023294"/>
    </source>
</evidence>
<evidence type="ECO:0008006" key="11">
    <source>
        <dbReference type="Google" id="ProtNLM"/>
    </source>
</evidence>
<feature type="transmembrane region" description="Helical" evidence="8">
    <location>
        <begin position="155"/>
        <end position="174"/>
    </location>
</feature>
<comment type="subcellular location">
    <subcellularLocation>
        <location evidence="1">Membrane</location>
        <topology evidence="1">Multi-pass membrane protein</topology>
    </subcellularLocation>
</comment>
<evidence type="ECO:0000256" key="3">
    <source>
        <dbReference type="ARBA" id="ARBA00022448"/>
    </source>
</evidence>
<dbReference type="PANTHER" id="PTHR31752:SF74">
    <property type="entry name" value="AUXIN EFFLUX CARRIER COMPONENT"/>
    <property type="match status" value="1"/>
</dbReference>
<feature type="transmembrane region" description="Helical" evidence="8">
    <location>
        <begin position="296"/>
        <end position="317"/>
    </location>
</feature>
<dbReference type="Gramene" id="TraesCS7B02G359200.1">
    <property type="protein sequence ID" value="TraesCS7B02G359200.1"/>
    <property type="gene ID" value="TraesCS7B02G359200"/>
</dbReference>
<dbReference type="GO" id="GO:0005886">
    <property type="term" value="C:plasma membrane"/>
    <property type="evidence" value="ECO:0000318"/>
    <property type="project" value="GO_Central"/>
</dbReference>
<proteinExistence type="inferred from homology"/>
<evidence type="ECO:0000256" key="5">
    <source>
        <dbReference type="ARBA" id="ARBA00022989"/>
    </source>
</evidence>
<dbReference type="OrthoDB" id="2133778at2759"/>
<dbReference type="Pfam" id="PF03547">
    <property type="entry name" value="Mem_trans"/>
    <property type="match status" value="2"/>
</dbReference>
<protein>
    <recommendedName>
        <fullName evidence="11">Auxin efflux carrier component</fullName>
    </recommendedName>
</protein>
<keyword evidence="4 8" id="KW-0812">Transmembrane</keyword>
<feature type="transmembrane region" description="Helical" evidence="8">
    <location>
        <begin position="360"/>
        <end position="380"/>
    </location>
</feature>
<reference evidence="9" key="1">
    <citation type="submission" date="2018-08" db="EMBL/GenBank/DDBJ databases">
        <authorList>
            <person name="Rossello M."/>
        </authorList>
    </citation>
    <scope>NUCLEOTIDE SEQUENCE [LARGE SCALE GENOMIC DNA]</scope>
    <source>
        <strain evidence="9">cv. Chinese Spring</strain>
    </source>
</reference>
<dbReference type="Gramene" id="TraesCLE_scaffold_003605_01G000400.1">
    <property type="protein sequence ID" value="TraesCLE_scaffold_003605_01G000400.1"/>
    <property type="gene ID" value="TraesCLE_scaffold_003605_01G000400"/>
</dbReference>
<keyword evidence="5 8" id="KW-1133">Transmembrane helix</keyword>
<dbReference type="SMR" id="A0A3B6SS70"/>
<evidence type="ECO:0000256" key="4">
    <source>
        <dbReference type="ARBA" id="ARBA00022692"/>
    </source>
</evidence>
<dbReference type="InterPro" id="IPR051107">
    <property type="entry name" value="Auxin_Efflux_Carrier"/>
</dbReference>
<feature type="transmembrane region" description="Helical" evidence="8">
    <location>
        <begin position="329"/>
        <end position="353"/>
    </location>
</feature>
<dbReference type="EnsemblPlants" id="TraesCS7B02G359200.1">
    <property type="protein sequence ID" value="TraesCS7B02G359200.1"/>
    <property type="gene ID" value="TraesCS7B02G359200"/>
</dbReference>
<dbReference type="Gramene" id="TraesCS7B03G0966900.1">
    <property type="protein sequence ID" value="TraesCS7B03G0966900.1.CDS"/>
    <property type="gene ID" value="TraesCS7B03G0966900"/>
</dbReference>
<comment type="similarity">
    <text evidence="2">Belongs to the auxin efflux carrier (TC 2.A.69.1) family.</text>
</comment>
<dbReference type="GO" id="GO:0010315">
    <property type="term" value="P:auxin export across the plasma membrane"/>
    <property type="evidence" value="ECO:0000318"/>
    <property type="project" value="GO_Central"/>
</dbReference>
<evidence type="ECO:0000256" key="6">
    <source>
        <dbReference type="ARBA" id="ARBA00023136"/>
    </source>
</evidence>
<evidence type="ECO:0000313" key="9">
    <source>
        <dbReference type="EnsemblPlants" id="TraesCS7B02G359200.1"/>
    </source>
</evidence>
<dbReference type="GeneID" id="123156556"/>
<dbReference type="KEGG" id="taes:123156556"/>
<feature type="transmembrane region" description="Helical" evidence="8">
    <location>
        <begin position="272"/>
        <end position="289"/>
    </location>
</feature>
<keyword evidence="10" id="KW-1185">Reference proteome</keyword>
<dbReference type="Gramene" id="TraesROB_scaffold_061642_01G000100.1">
    <property type="protein sequence ID" value="TraesROB_scaffold_061642_01G000100.1"/>
    <property type="gene ID" value="TraesROB_scaffold_061642_01G000100"/>
</dbReference>
<dbReference type="Gramene" id="TraesWEE_scaffold_003085_01G000100.1">
    <property type="protein sequence ID" value="TraesWEE_scaffold_003085_01G000100.1"/>
    <property type="gene ID" value="TraesWEE_scaffold_003085_01G000100"/>
</dbReference>
<dbReference type="RefSeq" id="XP_044430643.1">
    <property type="nucleotide sequence ID" value="XM_044574708.1"/>
</dbReference>
<dbReference type="Proteomes" id="UP000019116">
    <property type="component" value="Chromosome 7B"/>
</dbReference>
<reference evidence="9" key="2">
    <citation type="submission" date="2018-10" db="UniProtKB">
        <authorList>
            <consortium name="EnsemblPlants"/>
        </authorList>
    </citation>
    <scope>IDENTIFICATION</scope>
</reference>
<dbReference type="AlphaFoldDB" id="A0A3B6SS70"/>
<keyword evidence="3" id="KW-0813">Transport</keyword>
<evidence type="ECO:0000256" key="1">
    <source>
        <dbReference type="ARBA" id="ARBA00004141"/>
    </source>
</evidence>
<evidence type="ECO:0000313" key="10">
    <source>
        <dbReference type="Proteomes" id="UP000019116"/>
    </source>
</evidence>
<gene>
    <name evidence="9" type="primary">LOC123156556</name>
</gene>
<keyword evidence="6 8" id="KW-0472">Membrane</keyword>
<dbReference type="GO" id="GO:0009926">
    <property type="term" value="P:auxin polar transport"/>
    <property type="evidence" value="ECO:0000318"/>
    <property type="project" value="GO_Central"/>
</dbReference>